<keyword evidence="2" id="KW-0808">Transferase</keyword>
<dbReference type="EMBL" id="JAFELM010000036">
    <property type="protein sequence ID" value="MBM6618925.1"/>
    <property type="molecule type" value="Genomic_DNA"/>
</dbReference>
<keyword evidence="1" id="KW-0547">Nucleotide-binding</keyword>
<organism evidence="2 3">
    <name type="scientific">Bacillus suaedaesalsae</name>
    <dbReference type="NCBI Taxonomy" id="2810349"/>
    <lineage>
        <taxon>Bacteria</taxon>
        <taxon>Bacillati</taxon>
        <taxon>Bacillota</taxon>
        <taxon>Bacilli</taxon>
        <taxon>Bacillales</taxon>
        <taxon>Bacillaceae</taxon>
        <taxon>Bacillus</taxon>
    </lineage>
</organism>
<feature type="binding site" evidence="1">
    <location>
        <position position="62"/>
    </location>
    <ligand>
        <name>ATP</name>
        <dbReference type="ChEBI" id="CHEBI:30616"/>
    </ligand>
</feature>
<dbReference type="InterPro" id="IPR011009">
    <property type="entry name" value="Kinase-like_dom_sf"/>
</dbReference>
<protein>
    <submittedName>
        <fullName evidence="2">Protein kinase family protein</fullName>
    </submittedName>
</protein>
<evidence type="ECO:0000313" key="3">
    <source>
        <dbReference type="Proteomes" id="UP001518925"/>
    </source>
</evidence>
<dbReference type="PANTHER" id="PTHR37171:SF1">
    <property type="entry name" value="SERINE_THREONINE-PROTEIN KINASE YRZF-RELATED"/>
    <property type="match status" value="1"/>
</dbReference>
<dbReference type="Proteomes" id="UP001518925">
    <property type="component" value="Unassembled WGS sequence"/>
</dbReference>
<keyword evidence="2" id="KW-0418">Kinase</keyword>
<dbReference type="InterPro" id="IPR017441">
    <property type="entry name" value="Protein_kinase_ATP_BS"/>
</dbReference>
<proteinExistence type="predicted"/>
<accession>A0ABS2DKA4</accession>
<dbReference type="PANTHER" id="PTHR37171">
    <property type="entry name" value="SERINE/THREONINE-PROTEIN KINASE YRZF-RELATED"/>
    <property type="match status" value="1"/>
</dbReference>
<keyword evidence="3" id="KW-1185">Reference proteome</keyword>
<evidence type="ECO:0000256" key="1">
    <source>
        <dbReference type="PROSITE-ProRule" id="PRU10141"/>
    </source>
</evidence>
<reference evidence="2 3" key="1">
    <citation type="submission" date="2021-02" db="EMBL/GenBank/DDBJ databases">
        <title>Bacillus sp. RD4P76, an endophyte from a halophyte.</title>
        <authorList>
            <person name="Sun J.-Q."/>
        </authorList>
    </citation>
    <scope>NUCLEOTIDE SEQUENCE [LARGE SCALE GENOMIC DNA]</scope>
    <source>
        <strain evidence="2 3">RD4P76</strain>
    </source>
</reference>
<dbReference type="RefSeq" id="WP_204204266.1">
    <property type="nucleotide sequence ID" value="NZ_JAFELM010000036.1"/>
</dbReference>
<name>A0ABS2DKA4_9BACI</name>
<comment type="caution">
    <text evidence="2">The sequence shown here is derived from an EMBL/GenBank/DDBJ whole genome shotgun (WGS) entry which is preliminary data.</text>
</comment>
<sequence length="210" mass="24330">MKSYEQLAASVVFSRKGDTMTLLNIDPSLQYVGEGRSAFVFRIKHTKKVIKIFFPEFVVIAKEEAEIYRQLEGIAYFPSLYAEGNNYIVIDYIEGMTLFTCLTKGKKITSWHINEIDRALKLASDRGLNPSDIHLRNIFITKDEKIILIDVARFRQRKQCSQWGDLKLAYTKYYSLPLFPKRIPAFLLNKIATLYKKNYFSFLTGRSASI</sequence>
<dbReference type="Gene3D" id="1.10.510.10">
    <property type="entry name" value="Transferase(Phosphotransferase) domain 1"/>
    <property type="match status" value="1"/>
</dbReference>
<dbReference type="PROSITE" id="PS00107">
    <property type="entry name" value="PROTEIN_KINASE_ATP"/>
    <property type="match status" value="1"/>
</dbReference>
<dbReference type="SUPFAM" id="SSF56112">
    <property type="entry name" value="Protein kinase-like (PK-like)"/>
    <property type="match status" value="1"/>
</dbReference>
<dbReference type="InterPro" id="IPR052396">
    <property type="entry name" value="Meiotic_Drive_Suppr_Kinase"/>
</dbReference>
<gene>
    <name evidence="2" type="ORF">JR050_14745</name>
</gene>
<evidence type="ECO:0000313" key="2">
    <source>
        <dbReference type="EMBL" id="MBM6618925.1"/>
    </source>
</evidence>
<dbReference type="GO" id="GO:0016301">
    <property type="term" value="F:kinase activity"/>
    <property type="evidence" value="ECO:0007669"/>
    <property type="project" value="UniProtKB-KW"/>
</dbReference>
<keyword evidence="1" id="KW-0067">ATP-binding</keyword>